<dbReference type="AlphaFoldDB" id="A0A5J4T6W8"/>
<feature type="compositionally biased region" description="Low complexity" evidence="1">
    <location>
        <begin position="68"/>
        <end position="80"/>
    </location>
</feature>
<dbReference type="EMBL" id="SNRW01036747">
    <property type="protein sequence ID" value="KAA6354186.1"/>
    <property type="molecule type" value="Genomic_DNA"/>
</dbReference>
<feature type="compositionally biased region" description="Polar residues" evidence="1">
    <location>
        <begin position="39"/>
        <end position="65"/>
    </location>
</feature>
<gene>
    <name evidence="2" type="ORF">EZS28_050287</name>
</gene>
<comment type="caution">
    <text evidence="2">The sequence shown here is derived from an EMBL/GenBank/DDBJ whole genome shotgun (WGS) entry which is preliminary data.</text>
</comment>
<evidence type="ECO:0000313" key="3">
    <source>
        <dbReference type="Proteomes" id="UP000324800"/>
    </source>
</evidence>
<dbReference type="Proteomes" id="UP000324800">
    <property type="component" value="Unassembled WGS sequence"/>
</dbReference>
<proteinExistence type="predicted"/>
<feature type="region of interest" description="Disordered" evidence="1">
    <location>
        <begin position="39"/>
        <end position="80"/>
    </location>
</feature>
<protein>
    <submittedName>
        <fullName evidence="2">Uncharacterized protein</fullName>
    </submittedName>
</protein>
<evidence type="ECO:0000256" key="1">
    <source>
        <dbReference type="SAM" id="MobiDB-lite"/>
    </source>
</evidence>
<reference evidence="2 3" key="1">
    <citation type="submission" date="2019-03" db="EMBL/GenBank/DDBJ databases">
        <title>Single cell metagenomics reveals metabolic interactions within the superorganism composed of flagellate Streblomastix strix and complex community of Bacteroidetes bacteria on its surface.</title>
        <authorList>
            <person name="Treitli S.C."/>
            <person name="Kolisko M."/>
            <person name="Husnik F."/>
            <person name="Keeling P."/>
            <person name="Hampl V."/>
        </authorList>
    </citation>
    <scope>NUCLEOTIDE SEQUENCE [LARGE SCALE GENOMIC DNA]</scope>
    <source>
        <strain evidence="2">ST1C</strain>
    </source>
</reference>
<organism evidence="2 3">
    <name type="scientific">Streblomastix strix</name>
    <dbReference type="NCBI Taxonomy" id="222440"/>
    <lineage>
        <taxon>Eukaryota</taxon>
        <taxon>Metamonada</taxon>
        <taxon>Preaxostyla</taxon>
        <taxon>Oxymonadida</taxon>
        <taxon>Streblomastigidae</taxon>
        <taxon>Streblomastix</taxon>
    </lineage>
</organism>
<sequence length="112" mass="12396">MIRRDLDRWTFFTELGIDCSLVTRWIVIPIGEVETTLAGSFSRSKGQSPQRTAPTTCYQSGSMDFSSRHTGSSSSLQSGSKDVLSQHTDFIKLSFTLFAGSKDWVSRHTALG</sequence>
<evidence type="ECO:0000313" key="2">
    <source>
        <dbReference type="EMBL" id="KAA6354186.1"/>
    </source>
</evidence>
<name>A0A5J4T6W8_9EUKA</name>
<accession>A0A5J4T6W8</accession>